<name>A0A9J6EPC3_RHIMP</name>
<feature type="transmembrane region" description="Helical" evidence="1">
    <location>
        <begin position="12"/>
        <end position="32"/>
    </location>
</feature>
<dbReference type="VEuPathDB" id="VectorBase:LOC119181372"/>
<keyword evidence="1" id="KW-0812">Transmembrane</keyword>
<evidence type="ECO:0000313" key="2">
    <source>
        <dbReference type="EMBL" id="KAH8036339.1"/>
    </source>
</evidence>
<gene>
    <name evidence="2" type="ORF">HPB51_025006</name>
</gene>
<keyword evidence="1" id="KW-1133">Transmembrane helix</keyword>
<reference evidence="2" key="1">
    <citation type="journal article" date="2020" name="Cell">
        <title>Large-Scale Comparative Analyses of Tick Genomes Elucidate Their Genetic Diversity and Vector Capacities.</title>
        <authorList>
            <consortium name="Tick Genome and Microbiome Consortium (TIGMIC)"/>
            <person name="Jia N."/>
            <person name="Wang J."/>
            <person name="Shi W."/>
            <person name="Du L."/>
            <person name="Sun Y."/>
            <person name="Zhan W."/>
            <person name="Jiang J.F."/>
            <person name="Wang Q."/>
            <person name="Zhang B."/>
            <person name="Ji P."/>
            <person name="Bell-Sakyi L."/>
            <person name="Cui X.M."/>
            <person name="Yuan T.T."/>
            <person name="Jiang B.G."/>
            <person name="Yang W.F."/>
            <person name="Lam T.T."/>
            <person name="Chang Q.C."/>
            <person name="Ding S.J."/>
            <person name="Wang X.J."/>
            <person name="Zhu J.G."/>
            <person name="Ruan X.D."/>
            <person name="Zhao L."/>
            <person name="Wei J.T."/>
            <person name="Ye R.Z."/>
            <person name="Que T.C."/>
            <person name="Du C.H."/>
            <person name="Zhou Y.H."/>
            <person name="Cheng J.X."/>
            <person name="Dai P.F."/>
            <person name="Guo W.B."/>
            <person name="Han X.H."/>
            <person name="Huang E.J."/>
            <person name="Li L.F."/>
            <person name="Wei W."/>
            <person name="Gao Y.C."/>
            <person name="Liu J.Z."/>
            <person name="Shao H.Z."/>
            <person name="Wang X."/>
            <person name="Wang C.C."/>
            <person name="Yang T.C."/>
            <person name="Huo Q.B."/>
            <person name="Li W."/>
            <person name="Chen H.Y."/>
            <person name="Chen S.E."/>
            <person name="Zhou L.G."/>
            <person name="Ni X.B."/>
            <person name="Tian J.H."/>
            <person name="Sheng Y."/>
            <person name="Liu T."/>
            <person name="Pan Y.S."/>
            <person name="Xia L.Y."/>
            <person name="Li J."/>
            <person name="Zhao F."/>
            <person name="Cao W.C."/>
        </authorList>
    </citation>
    <scope>NUCLEOTIDE SEQUENCE</scope>
    <source>
        <strain evidence="2">Rmic-2018</strain>
    </source>
</reference>
<accession>A0A9J6EPC3</accession>
<sequence length="88" mass="9560">MTGKVFSFWSSCESLVPIAGNLFSSLVFNAVLEIDAGLPFFISAALMVVPLCAVMYCLYKEVAIYSTLSRNYLDCESDARNADMSGPS</sequence>
<dbReference type="Proteomes" id="UP000821866">
    <property type="component" value="Chromosome 11"/>
</dbReference>
<feature type="transmembrane region" description="Helical" evidence="1">
    <location>
        <begin position="38"/>
        <end position="59"/>
    </location>
</feature>
<organism evidence="2 3">
    <name type="scientific">Rhipicephalus microplus</name>
    <name type="common">Cattle tick</name>
    <name type="synonym">Boophilus microplus</name>
    <dbReference type="NCBI Taxonomy" id="6941"/>
    <lineage>
        <taxon>Eukaryota</taxon>
        <taxon>Metazoa</taxon>
        <taxon>Ecdysozoa</taxon>
        <taxon>Arthropoda</taxon>
        <taxon>Chelicerata</taxon>
        <taxon>Arachnida</taxon>
        <taxon>Acari</taxon>
        <taxon>Parasitiformes</taxon>
        <taxon>Ixodida</taxon>
        <taxon>Ixodoidea</taxon>
        <taxon>Ixodidae</taxon>
        <taxon>Rhipicephalinae</taxon>
        <taxon>Rhipicephalus</taxon>
        <taxon>Boophilus</taxon>
    </lineage>
</organism>
<keyword evidence="3" id="KW-1185">Reference proteome</keyword>
<comment type="caution">
    <text evidence="2">The sequence shown here is derived from an EMBL/GenBank/DDBJ whole genome shotgun (WGS) entry which is preliminary data.</text>
</comment>
<reference evidence="2" key="2">
    <citation type="submission" date="2021-09" db="EMBL/GenBank/DDBJ databases">
        <authorList>
            <person name="Jia N."/>
            <person name="Wang J."/>
            <person name="Shi W."/>
            <person name="Du L."/>
            <person name="Sun Y."/>
            <person name="Zhan W."/>
            <person name="Jiang J."/>
            <person name="Wang Q."/>
            <person name="Zhang B."/>
            <person name="Ji P."/>
            <person name="Sakyi L.B."/>
            <person name="Cui X."/>
            <person name="Yuan T."/>
            <person name="Jiang B."/>
            <person name="Yang W."/>
            <person name="Lam T.T.-Y."/>
            <person name="Chang Q."/>
            <person name="Ding S."/>
            <person name="Wang X."/>
            <person name="Zhu J."/>
            <person name="Ruan X."/>
            <person name="Zhao L."/>
            <person name="Wei J."/>
            <person name="Que T."/>
            <person name="Du C."/>
            <person name="Cheng J."/>
            <person name="Dai P."/>
            <person name="Han X."/>
            <person name="Huang E."/>
            <person name="Gao Y."/>
            <person name="Liu J."/>
            <person name="Shao H."/>
            <person name="Ye R."/>
            <person name="Li L."/>
            <person name="Wei W."/>
            <person name="Wang X."/>
            <person name="Wang C."/>
            <person name="Huo Q."/>
            <person name="Li W."/>
            <person name="Guo W."/>
            <person name="Chen H."/>
            <person name="Chen S."/>
            <person name="Zhou L."/>
            <person name="Zhou L."/>
            <person name="Ni X."/>
            <person name="Tian J."/>
            <person name="Zhou Y."/>
            <person name="Sheng Y."/>
            <person name="Liu T."/>
            <person name="Pan Y."/>
            <person name="Xia L."/>
            <person name="Li J."/>
            <person name="Zhao F."/>
            <person name="Cao W."/>
        </authorList>
    </citation>
    <scope>NUCLEOTIDE SEQUENCE</scope>
    <source>
        <strain evidence="2">Rmic-2018</strain>
        <tissue evidence="2">Larvae</tissue>
    </source>
</reference>
<proteinExistence type="predicted"/>
<dbReference type="AlphaFoldDB" id="A0A9J6EPC3"/>
<evidence type="ECO:0000256" key="1">
    <source>
        <dbReference type="SAM" id="Phobius"/>
    </source>
</evidence>
<evidence type="ECO:0000313" key="3">
    <source>
        <dbReference type="Proteomes" id="UP000821866"/>
    </source>
</evidence>
<dbReference type="EMBL" id="JABSTU010000003">
    <property type="protein sequence ID" value="KAH8036339.1"/>
    <property type="molecule type" value="Genomic_DNA"/>
</dbReference>
<keyword evidence="1" id="KW-0472">Membrane</keyword>
<protein>
    <submittedName>
        <fullName evidence="2">Uncharacterized protein</fullName>
    </submittedName>
</protein>